<protein>
    <submittedName>
        <fullName evidence="1">Uncharacterized protein</fullName>
    </submittedName>
</protein>
<evidence type="ECO:0000313" key="2">
    <source>
        <dbReference type="Proteomes" id="UP000595814"/>
    </source>
</evidence>
<name>A0AC61MZQ3_9FIRM</name>
<reference evidence="1 2" key="1">
    <citation type="journal article" date="2022" name="Int. J. Syst. Evol. Microbiol.">
        <title>Miniphocaeibacter halophilus sp. nov., an ammonium-tolerant acetate-producing bacterium isolated from a biogas system.</title>
        <authorList>
            <person name="Schnurer A."/>
            <person name="Singh A."/>
            <person name="Bi S."/>
            <person name="Qiao W."/>
            <person name="Westerholm M."/>
        </authorList>
    </citation>
    <scope>NUCLEOTIDE SEQUENCE [LARGE SCALE GENOMIC DNA]</scope>
    <source>
        <strain evidence="1 2">AMB_01</strain>
    </source>
</reference>
<keyword evidence="2" id="KW-1185">Reference proteome</keyword>
<gene>
    <name evidence="1" type="ORF">JFY71_03620</name>
</gene>
<accession>A0AC61MZQ3</accession>
<proteinExistence type="predicted"/>
<dbReference type="EMBL" id="CP066744">
    <property type="protein sequence ID" value="QQK08641.1"/>
    <property type="molecule type" value="Genomic_DNA"/>
</dbReference>
<sequence length="144" mass="16781">MEYVFIYSIALILVLITEISNSKIEIPGRRFNLKRIIAFIFLMGFTLVIYYFSRDVYLLMPIAFMASVISFFKIGIRKDGIQGYSRVFLKAKNISKAILKYDNKNIYLVALGKKGSDATLEFSIKYKEEVINWFKKHNIALDIR</sequence>
<organism evidence="1 2">
    <name type="scientific">Miniphocaeibacter halophilus</name>
    <dbReference type="NCBI Taxonomy" id="2931922"/>
    <lineage>
        <taxon>Bacteria</taxon>
        <taxon>Bacillati</taxon>
        <taxon>Bacillota</taxon>
        <taxon>Tissierellia</taxon>
        <taxon>Tissierellales</taxon>
        <taxon>Peptoniphilaceae</taxon>
        <taxon>Miniphocaeibacter</taxon>
    </lineage>
</organism>
<evidence type="ECO:0000313" key="1">
    <source>
        <dbReference type="EMBL" id="QQK08641.1"/>
    </source>
</evidence>
<dbReference type="Proteomes" id="UP000595814">
    <property type="component" value="Chromosome"/>
</dbReference>